<evidence type="ECO:0000313" key="4">
    <source>
        <dbReference type="Proteomes" id="UP001054925"/>
    </source>
</evidence>
<reference evidence="3" key="1">
    <citation type="submission" date="2021-12" db="EMBL/GenBank/DDBJ databases">
        <title>Draft genome sequence of Corynebacterium ammoniagenes strain T-723.</title>
        <authorList>
            <person name="Matsuzawa M."/>
            <person name="Hiratani M."/>
            <person name="Abe I."/>
            <person name="Tsuji Y."/>
            <person name="Nakamura J."/>
        </authorList>
    </citation>
    <scope>NUCLEOTIDE SEQUENCE</scope>
    <source>
        <strain evidence="3">T-723</strain>
    </source>
</reference>
<gene>
    <name evidence="3" type="ORF">CAT723_20610</name>
</gene>
<proteinExistence type="predicted"/>
<evidence type="ECO:0000259" key="1">
    <source>
        <dbReference type="Pfam" id="PF26035"/>
    </source>
</evidence>
<evidence type="ECO:0000259" key="2">
    <source>
        <dbReference type="Pfam" id="PF26572"/>
    </source>
</evidence>
<dbReference type="Proteomes" id="UP001054925">
    <property type="component" value="Unassembled WGS sequence"/>
</dbReference>
<name>A0AAV5G9W6_CORAM</name>
<protein>
    <submittedName>
        <fullName evidence="3">Uncharacterized protein</fullName>
    </submittedName>
</protein>
<comment type="caution">
    <text evidence="3">The sequence shown here is derived from an EMBL/GenBank/DDBJ whole genome shotgun (WGS) entry which is preliminary data.</text>
</comment>
<evidence type="ECO:0000313" key="3">
    <source>
        <dbReference type="EMBL" id="GJN43582.1"/>
    </source>
</evidence>
<feature type="domain" description="DUF8185" evidence="2">
    <location>
        <begin position="113"/>
        <end position="219"/>
    </location>
</feature>
<dbReference type="PIRSF" id="PIRSF012637">
    <property type="entry name" value="UCP012637"/>
    <property type="match status" value="1"/>
</dbReference>
<sequence length="224" mass="23833">MDEILMLYGGGAGMVSFLARVTGIDASAMVRLRQLSDGSDGQPPVVDVFATTPFEVVAARRLQGTVSRDGAVVGADTMLAALNATDFASATAEAPVELNLGRPRDPSWPGALPPATGFKLIDNLPVDVARHLADEGQKLTRQFSGPMGPPQGLMNQTVITAESGETSVEIPMRMIFACTNLGFIPNFAAPMDVPRHLRIAGLGRWVRLDAPFGSVYHSNRLSLF</sequence>
<dbReference type="InterPro" id="IPR058323">
    <property type="entry name" value="DUF8010"/>
</dbReference>
<dbReference type="Pfam" id="PF26572">
    <property type="entry name" value="DUF8185"/>
    <property type="match status" value="1"/>
</dbReference>
<dbReference type="InterPro" id="IPR016601">
    <property type="entry name" value="UCP012637"/>
</dbReference>
<organism evidence="3 4">
    <name type="scientific">Corynebacterium ammoniagenes</name>
    <name type="common">Brevibacterium ammoniagenes</name>
    <dbReference type="NCBI Taxonomy" id="1697"/>
    <lineage>
        <taxon>Bacteria</taxon>
        <taxon>Bacillati</taxon>
        <taxon>Actinomycetota</taxon>
        <taxon>Actinomycetes</taxon>
        <taxon>Mycobacteriales</taxon>
        <taxon>Corynebacteriaceae</taxon>
        <taxon>Corynebacterium</taxon>
    </lineage>
</organism>
<accession>A0AAV5G9W6</accession>
<feature type="domain" description="DUF8010" evidence="1">
    <location>
        <begin position="13"/>
        <end position="92"/>
    </location>
</feature>
<dbReference type="Pfam" id="PF26035">
    <property type="entry name" value="DUF8010"/>
    <property type="match status" value="1"/>
</dbReference>
<dbReference type="InterPro" id="IPR058498">
    <property type="entry name" value="DUF8185"/>
</dbReference>
<dbReference type="RefSeq" id="WP_003847263.1">
    <property type="nucleotide sequence ID" value="NZ_BQKK01000005.1"/>
</dbReference>
<dbReference type="EMBL" id="BQKK01000005">
    <property type="protein sequence ID" value="GJN43582.1"/>
    <property type="molecule type" value="Genomic_DNA"/>
</dbReference>
<dbReference type="AlphaFoldDB" id="A0AAV5G9W6"/>